<dbReference type="InterPro" id="IPR036591">
    <property type="entry name" value="YggU-like_sf"/>
</dbReference>
<evidence type="ECO:0000313" key="3">
    <source>
        <dbReference type="EMBL" id="XBY44261.1"/>
    </source>
</evidence>
<dbReference type="EMBL" id="CP158568">
    <property type="protein sequence ID" value="XBY44261.1"/>
    <property type="molecule type" value="Genomic_DNA"/>
</dbReference>
<gene>
    <name evidence="3" type="ORF">ABS361_19865</name>
</gene>
<organism evidence="3">
    <name type="scientific">Methyloraptor flagellatus</name>
    <dbReference type="NCBI Taxonomy" id="3162530"/>
    <lineage>
        <taxon>Bacteria</taxon>
        <taxon>Pseudomonadati</taxon>
        <taxon>Pseudomonadota</taxon>
        <taxon>Alphaproteobacteria</taxon>
        <taxon>Hyphomicrobiales</taxon>
        <taxon>Ancalomicrobiaceae</taxon>
        <taxon>Methyloraptor</taxon>
    </lineage>
</organism>
<dbReference type="NCBIfam" id="TIGR00251">
    <property type="entry name" value="DUF167 family protein"/>
    <property type="match status" value="1"/>
</dbReference>
<evidence type="ECO:0000256" key="1">
    <source>
        <dbReference type="ARBA" id="ARBA00010364"/>
    </source>
</evidence>
<dbReference type="HAMAP" id="MF_00634">
    <property type="entry name" value="UPF0235"/>
    <property type="match status" value="1"/>
</dbReference>
<dbReference type="KEGG" id="mflg:ABS361_19865"/>
<dbReference type="InterPro" id="IPR003746">
    <property type="entry name" value="DUF167"/>
</dbReference>
<dbReference type="RefSeq" id="WP_407049353.1">
    <property type="nucleotide sequence ID" value="NZ_CP158568.1"/>
</dbReference>
<proteinExistence type="inferred from homology"/>
<dbReference type="Gene3D" id="3.30.1200.10">
    <property type="entry name" value="YggU-like"/>
    <property type="match status" value="1"/>
</dbReference>
<reference evidence="3" key="1">
    <citation type="submission" date="2024-06" db="EMBL/GenBank/DDBJ databases">
        <title>Methylostella associata gen. nov., sp. nov., a novel Ancalomicrobiaceae-affiliated facultatively methylotrophic bacteria that feed on methanotrophs of the genus Methylococcus.</title>
        <authorList>
            <person name="Saltykova V."/>
            <person name="Danilova O.V."/>
            <person name="Oshkin I.Y."/>
            <person name="Belova S.E."/>
            <person name="Pimenov N.V."/>
            <person name="Dedysh S.N."/>
        </authorList>
    </citation>
    <scope>NUCLEOTIDE SEQUENCE</scope>
    <source>
        <strain evidence="3">S20</strain>
    </source>
</reference>
<dbReference type="Pfam" id="PF02594">
    <property type="entry name" value="DUF167"/>
    <property type="match status" value="1"/>
</dbReference>
<comment type="similarity">
    <text evidence="1 2">Belongs to the UPF0235 family.</text>
</comment>
<accession>A0AAU7X9L8</accession>
<name>A0AAU7X9L8_9HYPH</name>
<protein>
    <recommendedName>
        <fullName evidence="2">UPF0235 protein ABS361_19865</fullName>
    </recommendedName>
</protein>
<dbReference type="AlphaFoldDB" id="A0AAU7X9L8"/>
<sequence>MTAPAPRAACVPVSEGVRLRVRLTPRAGKDSVGPFEVLASGETVLLAHVRAVPEKGAANAAIAALIAKRLGVAKTKVEVVAGQTGRVKTIEIRGDQAAILAEIDALG</sequence>
<dbReference type="SMART" id="SM01152">
    <property type="entry name" value="DUF167"/>
    <property type="match status" value="1"/>
</dbReference>
<evidence type="ECO:0000256" key="2">
    <source>
        <dbReference type="HAMAP-Rule" id="MF_00634"/>
    </source>
</evidence>
<dbReference type="SUPFAM" id="SSF69786">
    <property type="entry name" value="YggU-like"/>
    <property type="match status" value="1"/>
</dbReference>